<dbReference type="SUPFAM" id="SSF52151">
    <property type="entry name" value="FabD/lysophospholipase-like"/>
    <property type="match status" value="1"/>
</dbReference>
<evidence type="ECO:0000256" key="1">
    <source>
        <dbReference type="ARBA" id="ARBA00022450"/>
    </source>
</evidence>
<dbReference type="PANTHER" id="PTHR43775:SF51">
    <property type="entry name" value="INACTIVE PHENOLPHTHIOCEROL SYNTHESIS POLYKETIDE SYNTHASE TYPE I PKS1-RELATED"/>
    <property type="match status" value="1"/>
</dbReference>
<evidence type="ECO:0000256" key="3">
    <source>
        <dbReference type="ARBA" id="ARBA00022679"/>
    </source>
</evidence>
<protein>
    <recommendedName>
        <fullName evidence="7">Malonyl-CoA:ACP transacylase (MAT) domain-containing protein</fullName>
    </recommendedName>
</protein>
<dbReference type="GO" id="GO:0004312">
    <property type="term" value="F:fatty acid synthase activity"/>
    <property type="evidence" value="ECO:0007669"/>
    <property type="project" value="TreeGrafter"/>
</dbReference>
<dbReference type="GO" id="GO:0006633">
    <property type="term" value="P:fatty acid biosynthetic process"/>
    <property type="evidence" value="ECO:0007669"/>
    <property type="project" value="TreeGrafter"/>
</dbReference>
<gene>
    <name evidence="8" type="ORF">SHKM778_32730</name>
</gene>
<reference evidence="8" key="1">
    <citation type="submission" date="2024-06" db="EMBL/GenBank/DDBJ databases">
        <authorList>
            <consortium name="consrtm"/>
            <person name="Uemura M."/>
            <person name="Terahara T."/>
        </authorList>
    </citation>
    <scope>NUCLEOTIDE SEQUENCE</scope>
    <source>
        <strain evidence="8">KM77-8</strain>
    </source>
</reference>
<dbReference type="InterPro" id="IPR016035">
    <property type="entry name" value="Acyl_Trfase/lysoPLipase"/>
</dbReference>
<dbReference type="SMART" id="SM00827">
    <property type="entry name" value="PKS_AT"/>
    <property type="match status" value="1"/>
</dbReference>
<dbReference type="InterPro" id="IPR014043">
    <property type="entry name" value="Acyl_transferase_dom"/>
</dbReference>
<accession>A0AAT9HHY2</accession>
<dbReference type="PANTHER" id="PTHR43775">
    <property type="entry name" value="FATTY ACID SYNTHASE"/>
    <property type="match status" value="1"/>
</dbReference>
<evidence type="ECO:0000313" key="8">
    <source>
        <dbReference type="EMBL" id="BFO16885.1"/>
    </source>
</evidence>
<evidence type="ECO:0000256" key="4">
    <source>
        <dbReference type="ARBA" id="ARBA00023268"/>
    </source>
</evidence>
<dbReference type="InterPro" id="IPR001227">
    <property type="entry name" value="Ac_transferase_dom_sf"/>
</dbReference>
<evidence type="ECO:0000256" key="2">
    <source>
        <dbReference type="ARBA" id="ARBA00022553"/>
    </source>
</evidence>
<keyword evidence="3" id="KW-0808">Transferase</keyword>
<proteinExistence type="predicted"/>
<dbReference type="AlphaFoldDB" id="A0AAT9HHY2"/>
<keyword evidence="4" id="KW-0511">Multifunctional enzyme</keyword>
<evidence type="ECO:0000259" key="7">
    <source>
        <dbReference type="SMART" id="SM00827"/>
    </source>
</evidence>
<dbReference type="Gene3D" id="3.40.366.10">
    <property type="entry name" value="Malonyl-Coenzyme A Acyl Carrier Protein, domain 2"/>
    <property type="match status" value="1"/>
</dbReference>
<evidence type="ECO:0000256" key="6">
    <source>
        <dbReference type="SAM" id="MobiDB-lite"/>
    </source>
</evidence>
<feature type="region of interest" description="Disordered" evidence="6">
    <location>
        <begin position="272"/>
        <end position="331"/>
    </location>
</feature>
<dbReference type="InterPro" id="IPR016036">
    <property type="entry name" value="Malonyl_transacylase_ACP-bd"/>
</dbReference>
<dbReference type="Pfam" id="PF00698">
    <property type="entry name" value="Acyl_transf_1"/>
    <property type="match status" value="1"/>
</dbReference>
<dbReference type="SUPFAM" id="SSF55048">
    <property type="entry name" value="Probable ACP-binding domain of malonyl-CoA ACP transacylase"/>
    <property type="match status" value="1"/>
</dbReference>
<sequence>MGRELWEAFPVFAEAFDAVLDAVGLPLWEVVWGGDAGRLSRTEFTQPALFAVEVALFRLVESWGVRPDFLAGHSIGEIAAAHVSGVLSLADAAKLVVARGRLMQALPAGGAMVAVQASEDEVRPLLSDGVGVAAVNGPSAVVVSGLEAEVLRVQEHFEAEGRKTTRLRVSHAFHSPLMEPMLDDFRAVTAKLQYSEPVIPIVSTLTGKPVAQGELADPEYWVRHVREPVRFADALRELAARGTTTYLEIGPDAVLTGMGHQTVPDAEFVPMQRRGRAEARRSPQPSHWPTAGASPSTGGSSSPTPAATASTCPPTPSSGARTGWPRPRART</sequence>
<keyword evidence="5" id="KW-0012">Acyltransferase</keyword>
<organism evidence="8">
    <name type="scientific">Streptomyces haneummycinicus</name>
    <dbReference type="NCBI Taxonomy" id="3074435"/>
    <lineage>
        <taxon>Bacteria</taxon>
        <taxon>Bacillati</taxon>
        <taxon>Actinomycetota</taxon>
        <taxon>Actinomycetes</taxon>
        <taxon>Kitasatosporales</taxon>
        <taxon>Streptomycetaceae</taxon>
        <taxon>Streptomyces</taxon>
    </lineage>
</organism>
<keyword evidence="2" id="KW-0597">Phosphoprotein</keyword>
<evidence type="ECO:0000256" key="5">
    <source>
        <dbReference type="ARBA" id="ARBA00023315"/>
    </source>
</evidence>
<feature type="domain" description="Malonyl-CoA:ACP transacylase (MAT)" evidence="7">
    <location>
        <begin position="1"/>
        <end position="276"/>
    </location>
</feature>
<reference evidence="8" key="2">
    <citation type="submission" date="2024-07" db="EMBL/GenBank/DDBJ databases">
        <title>Streptomyces haneummycinica sp. nov., a new antibiotic-producing actinobacterium isolated from marine sediment.</title>
        <authorList>
            <person name="Uemura M."/>
            <person name="Hamada M."/>
            <person name="Hirano S."/>
            <person name="Kobayashi K."/>
            <person name="Ohshiro T."/>
            <person name="Kobayashi T."/>
            <person name="Terahara T."/>
        </authorList>
    </citation>
    <scope>NUCLEOTIDE SEQUENCE</scope>
    <source>
        <strain evidence="8">KM77-8</strain>
    </source>
</reference>
<dbReference type="EMBL" id="AP035768">
    <property type="protein sequence ID" value="BFO16885.1"/>
    <property type="molecule type" value="Genomic_DNA"/>
</dbReference>
<feature type="compositionally biased region" description="Low complexity" evidence="6">
    <location>
        <begin position="289"/>
        <end position="320"/>
    </location>
</feature>
<dbReference type="FunFam" id="3.40.366.10:FF:000002">
    <property type="entry name" value="Probable polyketide synthase 2"/>
    <property type="match status" value="1"/>
</dbReference>
<dbReference type="InterPro" id="IPR050091">
    <property type="entry name" value="PKS_NRPS_Biosynth_Enz"/>
</dbReference>
<name>A0AAT9HHY2_9ACTN</name>
<keyword evidence="1" id="KW-0596">Phosphopantetheine</keyword>